<comment type="caution">
    <text evidence="2">The sequence shown here is derived from an EMBL/GenBank/DDBJ whole genome shotgun (WGS) entry which is preliminary data.</text>
</comment>
<accession>A0ABN1QW27</accession>
<gene>
    <name evidence="2" type="ORF">GCM10009559_47930</name>
</gene>
<dbReference type="EMBL" id="BAAAHP010000142">
    <property type="protein sequence ID" value="GAA0948311.1"/>
    <property type="molecule type" value="Genomic_DNA"/>
</dbReference>
<sequence length="212" mass="22554">MTEPQEIEPRMDHLVYAAPDVDALVAEFTERTGVAPVLGGVHVGRGTRNHLVGLGGAAYLELIGPDDPTARPLPDVFGIDRLTAPRLAAWVVRPADLDATVRQARERGYDPGDIAPLSRRTPDGDLLQWRLTPNRGDRFGGLAPALIDWKDARHPTEGGLPQVRLLSLAGRHPDPPAVRNALAALGVALDVTPGPAALEAVLDTPRGPVTIS</sequence>
<evidence type="ECO:0000259" key="1">
    <source>
        <dbReference type="PROSITE" id="PS51819"/>
    </source>
</evidence>
<proteinExistence type="predicted"/>
<evidence type="ECO:0000313" key="3">
    <source>
        <dbReference type="Proteomes" id="UP001499967"/>
    </source>
</evidence>
<organism evidence="2 3">
    <name type="scientific">Pseudonocardia zijingensis</name>
    <dbReference type="NCBI Taxonomy" id="153376"/>
    <lineage>
        <taxon>Bacteria</taxon>
        <taxon>Bacillati</taxon>
        <taxon>Actinomycetota</taxon>
        <taxon>Actinomycetes</taxon>
        <taxon>Pseudonocardiales</taxon>
        <taxon>Pseudonocardiaceae</taxon>
        <taxon>Pseudonocardia</taxon>
    </lineage>
</organism>
<evidence type="ECO:0000313" key="2">
    <source>
        <dbReference type="EMBL" id="GAA0948311.1"/>
    </source>
</evidence>
<dbReference type="Gene3D" id="3.10.180.10">
    <property type="entry name" value="2,3-Dihydroxybiphenyl 1,2-Dioxygenase, domain 1"/>
    <property type="match status" value="1"/>
</dbReference>
<dbReference type="Proteomes" id="UP001499967">
    <property type="component" value="Unassembled WGS sequence"/>
</dbReference>
<protein>
    <submittedName>
        <fullName evidence="2">VOC family protein</fullName>
    </submittedName>
</protein>
<dbReference type="RefSeq" id="WP_343943783.1">
    <property type="nucleotide sequence ID" value="NZ_BAAAHP010000142.1"/>
</dbReference>
<dbReference type="SUPFAM" id="SSF54593">
    <property type="entry name" value="Glyoxalase/Bleomycin resistance protein/Dihydroxybiphenyl dioxygenase"/>
    <property type="match status" value="1"/>
</dbReference>
<feature type="domain" description="VOC" evidence="1">
    <location>
        <begin position="10"/>
        <end position="144"/>
    </location>
</feature>
<dbReference type="PROSITE" id="PS51819">
    <property type="entry name" value="VOC"/>
    <property type="match status" value="1"/>
</dbReference>
<dbReference type="InterPro" id="IPR029068">
    <property type="entry name" value="Glyas_Bleomycin-R_OHBP_Dase"/>
</dbReference>
<keyword evidence="3" id="KW-1185">Reference proteome</keyword>
<reference evidence="2 3" key="1">
    <citation type="journal article" date="2019" name="Int. J. Syst. Evol. Microbiol.">
        <title>The Global Catalogue of Microorganisms (GCM) 10K type strain sequencing project: providing services to taxonomists for standard genome sequencing and annotation.</title>
        <authorList>
            <consortium name="The Broad Institute Genomics Platform"/>
            <consortium name="The Broad Institute Genome Sequencing Center for Infectious Disease"/>
            <person name="Wu L."/>
            <person name="Ma J."/>
        </authorList>
    </citation>
    <scope>NUCLEOTIDE SEQUENCE [LARGE SCALE GENOMIC DNA]</scope>
    <source>
        <strain evidence="2 3">JCM 11117</strain>
    </source>
</reference>
<name>A0ABN1QW27_9PSEU</name>
<dbReference type="InterPro" id="IPR025870">
    <property type="entry name" value="Glyoxalase-like_dom"/>
</dbReference>
<dbReference type="Pfam" id="PF13468">
    <property type="entry name" value="Glyoxalase_3"/>
    <property type="match status" value="1"/>
</dbReference>
<dbReference type="InterPro" id="IPR037523">
    <property type="entry name" value="VOC_core"/>
</dbReference>